<evidence type="ECO:0000256" key="1">
    <source>
        <dbReference type="SAM" id="Phobius"/>
    </source>
</evidence>
<feature type="transmembrane region" description="Helical" evidence="1">
    <location>
        <begin position="153"/>
        <end position="170"/>
    </location>
</feature>
<evidence type="ECO:0000313" key="2">
    <source>
        <dbReference type="EMBL" id="MDA8486165.1"/>
    </source>
</evidence>
<keyword evidence="1" id="KW-0472">Membrane</keyword>
<feature type="transmembrane region" description="Helical" evidence="1">
    <location>
        <begin position="201"/>
        <end position="219"/>
    </location>
</feature>
<organism evidence="2 3">
    <name type="scientific">Metapseudomonas resinovorans</name>
    <name type="common">Pseudomonas resinovorans</name>
    <dbReference type="NCBI Taxonomy" id="53412"/>
    <lineage>
        <taxon>Bacteria</taxon>
        <taxon>Pseudomonadati</taxon>
        <taxon>Pseudomonadota</taxon>
        <taxon>Gammaproteobacteria</taxon>
        <taxon>Pseudomonadales</taxon>
        <taxon>Pseudomonadaceae</taxon>
        <taxon>Metapseudomonas</taxon>
    </lineage>
</organism>
<comment type="caution">
    <text evidence="2">The sequence shown here is derived from an EMBL/GenBank/DDBJ whole genome shotgun (WGS) entry which is preliminary data.</text>
</comment>
<feature type="transmembrane region" description="Helical" evidence="1">
    <location>
        <begin position="93"/>
        <end position="114"/>
    </location>
</feature>
<keyword evidence="3" id="KW-1185">Reference proteome</keyword>
<dbReference type="EMBL" id="JANEWF010000041">
    <property type="protein sequence ID" value="MDA8486165.1"/>
    <property type="molecule type" value="Genomic_DNA"/>
</dbReference>
<sequence>MKSVDLWIPSAAPFFLFGVLYYLVSPAIALGLLAENRVISAASEYIGEGYFEWAYFIDVLIIALSFFSGYFLSKRGRKGRAESVVDFSASFKLGPILLFFLLSMLLMFFVYRAMTAGTVFFSGYENYDILVLGPFATLIFLSALFHNYFSGRIAKISFFLVFLASSFFMLSLGSRMFFVLGSMTIALGWLSRNKGALKNPLLYLGCGAFLCLVVSVGVWRSGDNVSLEALLTVFFAEPVLTAASGAVYINNVGGRPILGAPLDVLASLVNFIPSFIYPDKLLVIERLIYDENKFSPFGASSIIVNVYSNFGMLYPLYFLCVGGLVGGLNRRAHFSVFYRSIYFSVLPLLMFHFFRENFITVLKVSLFNGFILPFFTVIFLYLFFGTPRNEALTK</sequence>
<protein>
    <recommendedName>
        <fullName evidence="4">Oligosaccharide repeat unit polymerase</fullName>
    </recommendedName>
</protein>
<keyword evidence="1" id="KW-1133">Transmembrane helix</keyword>
<dbReference type="Proteomes" id="UP001211689">
    <property type="component" value="Unassembled WGS sequence"/>
</dbReference>
<proteinExistence type="predicted"/>
<evidence type="ECO:0000313" key="3">
    <source>
        <dbReference type="Proteomes" id="UP001211689"/>
    </source>
</evidence>
<gene>
    <name evidence="2" type="ORF">NNO07_24135</name>
</gene>
<feature type="transmembrane region" description="Helical" evidence="1">
    <location>
        <begin position="126"/>
        <end position="146"/>
    </location>
</feature>
<feature type="transmembrane region" description="Helical" evidence="1">
    <location>
        <begin position="366"/>
        <end position="384"/>
    </location>
</feature>
<accession>A0ABT4YBB7</accession>
<feature type="transmembrane region" description="Helical" evidence="1">
    <location>
        <begin position="53"/>
        <end position="72"/>
    </location>
</feature>
<keyword evidence="1" id="KW-0812">Transmembrane</keyword>
<feature type="transmembrane region" description="Helical" evidence="1">
    <location>
        <begin position="12"/>
        <end position="33"/>
    </location>
</feature>
<evidence type="ECO:0008006" key="4">
    <source>
        <dbReference type="Google" id="ProtNLM"/>
    </source>
</evidence>
<feature type="transmembrane region" description="Helical" evidence="1">
    <location>
        <begin position="231"/>
        <end position="250"/>
    </location>
</feature>
<reference evidence="2 3" key="1">
    <citation type="submission" date="2022-07" db="EMBL/GenBank/DDBJ databases">
        <title>Genome Analysis of Selected Gammaproteobacteria from Nigerian Food snails.</title>
        <authorList>
            <person name="Okafor A.C."/>
        </authorList>
    </citation>
    <scope>NUCLEOTIDE SEQUENCE [LARGE SCALE GENOMIC DNA]</scope>
    <source>
        <strain evidence="2 3">Awg 2</strain>
    </source>
</reference>
<feature type="transmembrane region" description="Helical" evidence="1">
    <location>
        <begin position="297"/>
        <end position="324"/>
    </location>
</feature>
<dbReference type="RefSeq" id="WP_271472185.1">
    <property type="nucleotide sequence ID" value="NZ_JANEWF010000041.1"/>
</dbReference>
<name>A0ABT4YBB7_METRE</name>
<feature type="transmembrane region" description="Helical" evidence="1">
    <location>
        <begin position="336"/>
        <end position="354"/>
    </location>
</feature>